<evidence type="ECO:0000259" key="4">
    <source>
        <dbReference type="Pfam" id="PF01872"/>
    </source>
</evidence>
<reference evidence="5 6" key="1">
    <citation type="submission" date="2019-08" db="EMBL/GenBank/DDBJ databases">
        <authorList>
            <person name="Dong K."/>
        </authorList>
    </citation>
    <scope>NUCLEOTIDE SEQUENCE [LARGE SCALE GENOMIC DNA]</scope>
    <source>
        <strain evidence="5 6">JCM14558</strain>
    </source>
</reference>
<dbReference type="PANTHER" id="PTHR38011">
    <property type="entry name" value="DIHYDROFOLATE REDUCTASE FAMILY PROTEIN (AFU_ORTHOLOGUE AFUA_8G06820)"/>
    <property type="match status" value="1"/>
</dbReference>
<evidence type="ECO:0000256" key="3">
    <source>
        <dbReference type="ARBA" id="ARBA00023002"/>
    </source>
</evidence>
<protein>
    <recommendedName>
        <fullName evidence="4">Bacterial bifunctional deaminase-reductase C-terminal domain-containing protein</fullName>
    </recommendedName>
</protein>
<keyword evidence="3" id="KW-0560">Oxidoreductase</keyword>
<evidence type="ECO:0000256" key="1">
    <source>
        <dbReference type="ARBA" id="ARBA00005104"/>
    </source>
</evidence>
<dbReference type="AlphaFoldDB" id="A0A5C8I6F8"/>
<dbReference type="Gene3D" id="3.40.430.10">
    <property type="entry name" value="Dihydrofolate Reductase, subunit A"/>
    <property type="match status" value="1"/>
</dbReference>
<dbReference type="InterPro" id="IPR024072">
    <property type="entry name" value="DHFR-like_dom_sf"/>
</dbReference>
<dbReference type="Proteomes" id="UP000321034">
    <property type="component" value="Unassembled WGS sequence"/>
</dbReference>
<comment type="caution">
    <text evidence="5">The sequence shown here is derived from an EMBL/GenBank/DDBJ whole genome shotgun (WGS) entry which is preliminary data.</text>
</comment>
<dbReference type="EMBL" id="VRSV01000001">
    <property type="protein sequence ID" value="TXK13831.1"/>
    <property type="molecule type" value="Genomic_DNA"/>
</dbReference>
<proteinExistence type="predicted"/>
<dbReference type="PANTHER" id="PTHR38011:SF7">
    <property type="entry name" value="2,5-DIAMINO-6-RIBOSYLAMINO-4(3H)-PYRIMIDINONE 5'-PHOSPHATE REDUCTASE"/>
    <property type="match status" value="1"/>
</dbReference>
<evidence type="ECO:0000313" key="5">
    <source>
        <dbReference type="EMBL" id="TXK13831.1"/>
    </source>
</evidence>
<dbReference type="GO" id="GO:0009231">
    <property type="term" value="P:riboflavin biosynthetic process"/>
    <property type="evidence" value="ECO:0007669"/>
    <property type="project" value="InterPro"/>
</dbReference>
<dbReference type="OrthoDB" id="5243299at2"/>
<gene>
    <name evidence="5" type="ORF">FVP77_06310</name>
</gene>
<keyword evidence="6" id="KW-1185">Reference proteome</keyword>
<keyword evidence="2" id="KW-0521">NADP</keyword>
<evidence type="ECO:0000256" key="2">
    <source>
        <dbReference type="ARBA" id="ARBA00022857"/>
    </source>
</evidence>
<dbReference type="InterPro" id="IPR002734">
    <property type="entry name" value="RibDG_C"/>
</dbReference>
<dbReference type="InterPro" id="IPR050765">
    <property type="entry name" value="Riboflavin_Biosynth_HTPR"/>
</dbReference>
<dbReference type="GO" id="GO:0008703">
    <property type="term" value="F:5-amino-6-(5-phosphoribosylamino)uracil reductase activity"/>
    <property type="evidence" value="ECO:0007669"/>
    <property type="project" value="InterPro"/>
</dbReference>
<comment type="pathway">
    <text evidence="1">Cofactor biosynthesis; riboflavin biosynthesis.</text>
</comment>
<dbReference type="SUPFAM" id="SSF53597">
    <property type="entry name" value="Dihydrofolate reductase-like"/>
    <property type="match status" value="1"/>
</dbReference>
<organism evidence="5 6">
    <name type="scientific">Microbacterium hatanonis</name>
    <dbReference type="NCBI Taxonomy" id="404366"/>
    <lineage>
        <taxon>Bacteria</taxon>
        <taxon>Bacillati</taxon>
        <taxon>Actinomycetota</taxon>
        <taxon>Actinomycetes</taxon>
        <taxon>Micrococcales</taxon>
        <taxon>Microbacteriaceae</taxon>
        <taxon>Microbacterium</taxon>
    </lineage>
</organism>
<evidence type="ECO:0000313" key="6">
    <source>
        <dbReference type="Proteomes" id="UP000321034"/>
    </source>
</evidence>
<name>A0A5C8I6F8_9MICO</name>
<sequence>MITSITGAAAGGDGTSETLTSRIDRAILGIIRAHADVVVVGAATVRAEGYLLPRSTRLAVVTVSGDLSGHRFEDDGASILLVCPAGRADAVQERSGLTAAEVVAVDGGDDLHPAAIVSALAHRGHPRIVCEGGPTLAGRFASAGVIDEYCVTIAPVLEPAEHPFLPLTAGSAPRTEPTGMLVDDAAFSYFRLRARS</sequence>
<feature type="domain" description="Bacterial bifunctional deaminase-reductase C-terminal" evidence="4">
    <location>
        <begin position="1"/>
        <end position="157"/>
    </location>
</feature>
<dbReference type="Pfam" id="PF01872">
    <property type="entry name" value="RibD_C"/>
    <property type="match status" value="1"/>
</dbReference>
<accession>A0A5C8I6F8</accession>